<dbReference type="AlphaFoldDB" id="N9MRU3"/>
<accession>N9MRU3</accession>
<dbReference type="eggNOG" id="ENOG503494M">
    <property type="taxonomic scope" value="Bacteria"/>
</dbReference>
<sequence length="469" mass="52329">MLKIKLCITILTTAVIISACGGRDRNDSKTTEDTPPVLTPFTTEFQSTLSLQKDADPIIQISNRSSNQNDAVNAYSVTHHFDKESTSIILSYNFDKNDTNKTLHVNYDPILKEILAVSIGSKRIKTGQLEIGSMQYACSKSFYDVCKNIQLNFDDKTGNSEIIFNNTKLSTPNLTVDGSTNTTKRFMTLNGKLIGKLSTPPQTFENIRKTSEVNLSINSQSISPIGIIYEPESTSVTFNAYTDNGINQGLKSDLFTTLTTYNNGSNSSVYTKSYQALPTIGCLDLIDTNIPVQNPLSITVQETIDKVNLTFNQTKYQQIHNPPSECIATNLKLDGSITVNKPLTKFTITPDDKNTYIPPFNQPALYFDTINNNKQEFGNDTLQVTLLNNSIEKINFKEIRLGVDITTGLLKRFENNFSCDKNHPCQGINYDASNTKVTFSNTPLLYKDEKNPTLNRIFHINGIFDFAGR</sequence>
<gene>
    <name evidence="1" type="ORF">F904_02575</name>
</gene>
<protein>
    <recommendedName>
        <fullName evidence="3">Lipoprotein</fullName>
    </recommendedName>
</protein>
<dbReference type="HOGENOM" id="CLU_563408_0_0_6"/>
<proteinExistence type="predicted"/>
<keyword evidence="2" id="KW-1185">Reference proteome</keyword>
<dbReference type="PROSITE" id="PS51257">
    <property type="entry name" value="PROKAR_LIPOPROTEIN"/>
    <property type="match status" value="1"/>
</dbReference>
<evidence type="ECO:0000313" key="1">
    <source>
        <dbReference type="EMBL" id="ENW92634.1"/>
    </source>
</evidence>
<comment type="caution">
    <text evidence="1">The sequence shown here is derived from an EMBL/GenBank/DDBJ whole genome shotgun (WGS) entry which is preliminary data.</text>
</comment>
<reference evidence="1 2" key="1">
    <citation type="submission" date="2013-02" db="EMBL/GenBank/DDBJ databases">
        <title>The Genome Sequence of Acinetobacter sp. ANC 4105.</title>
        <authorList>
            <consortium name="The Broad Institute Genome Sequencing Platform"/>
            <consortium name="The Broad Institute Genome Sequencing Center for Infectious Disease"/>
            <person name="Cerqueira G."/>
            <person name="Feldgarden M."/>
            <person name="Courvalin P."/>
            <person name="Perichon B."/>
            <person name="Grillot-Courvalin C."/>
            <person name="Clermont D."/>
            <person name="Rocha E."/>
            <person name="Yoon E.-J."/>
            <person name="Nemec A."/>
            <person name="Walker B."/>
            <person name="Young S.K."/>
            <person name="Zeng Q."/>
            <person name="Gargeya S."/>
            <person name="Fitzgerald M."/>
            <person name="Haas B."/>
            <person name="Abouelleil A."/>
            <person name="Alvarado L."/>
            <person name="Arachchi H.M."/>
            <person name="Berlin A.M."/>
            <person name="Chapman S.B."/>
            <person name="Dewar J."/>
            <person name="Goldberg J."/>
            <person name="Griggs A."/>
            <person name="Gujja S."/>
            <person name="Hansen M."/>
            <person name="Howarth C."/>
            <person name="Imamovic A."/>
            <person name="Larimer J."/>
            <person name="McCowan C."/>
            <person name="Murphy C."/>
            <person name="Neiman D."/>
            <person name="Pearson M."/>
            <person name="Priest M."/>
            <person name="Roberts A."/>
            <person name="Saif S."/>
            <person name="Shea T."/>
            <person name="Sisk P."/>
            <person name="Sykes S."/>
            <person name="Wortman J."/>
            <person name="Nusbaum C."/>
            <person name="Birren B."/>
        </authorList>
    </citation>
    <scope>NUCLEOTIDE SEQUENCE [LARGE SCALE GENOMIC DNA]</scope>
    <source>
        <strain evidence="1 2">ANC 4105</strain>
    </source>
</reference>
<dbReference type="RefSeq" id="WP_005189834.1">
    <property type="nucleotide sequence ID" value="NZ_KB850050.1"/>
</dbReference>
<name>N9MRU3_9GAMM</name>
<dbReference type="OrthoDB" id="6679023at2"/>
<dbReference type="Proteomes" id="UP000013261">
    <property type="component" value="Unassembled WGS sequence"/>
</dbReference>
<dbReference type="EMBL" id="APRL01000013">
    <property type="protein sequence ID" value="ENW92634.1"/>
    <property type="molecule type" value="Genomic_DNA"/>
</dbReference>
<dbReference type="PATRIC" id="fig|1217703.3.peg.2502"/>
<evidence type="ECO:0008006" key="3">
    <source>
        <dbReference type="Google" id="ProtNLM"/>
    </source>
</evidence>
<organism evidence="1 2">
    <name type="scientific">Acinetobacter dispersus</name>
    <dbReference type="NCBI Taxonomy" id="70348"/>
    <lineage>
        <taxon>Bacteria</taxon>
        <taxon>Pseudomonadati</taxon>
        <taxon>Pseudomonadota</taxon>
        <taxon>Gammaproteobacteria</taxon>
        <taxon>Moraxellales</taxon>
        <taxon>Moraxellaceae</taxon>
        <taxon>Acinetobacter</taxon>
    </lineage>
</organism>
<evidence type="ECO:0000313" key="2">
    <source>
        <dbReference type="Proteomes" id="UP000013261"/>
    </source>
</evidence>